<dbReference type="PANTHER" id="PTHR40111:SF1">
    <property type="entry name" value="CEPHALOSPORIN-C DEACETYLASE"/>
    <property type="match status" value="1"/>
</dbReference>
<evidence type="ECO:0000313" key="4">
    <source>
        <dbReference type="EMBL" id="KRV47839.1"/>
    </source>
</evidence>
<dbReference type="Pfam" id="PF05448">
    <property type="entry name" value="AXE1"/>
    <property type="match status" value="1"/>
</dbReference>
<keyword evidence="5" id="KW-1185">Reference proteome</keyword>
<reference evidence="4 5" key="1">
    <citation type="submission" date="2015-10" db="EMBL/GenBank/DDBJ databases">
        <title>Draft genome sequence of pyrrolomycin-producing Streptomyces vitaminophilus.</title>
        <authorList>
            <person name="Graham D.E."/>
            <person name="Mahan K.M."/>
            <person name="Klingeman D.M."/>
            <person name="Hettich R.L."/>
            <person name="Parry R.J."/>
        </authorList>
    </citation>
    <scope>NUCLEOTIDE SEQUENCE [LARGE SCALE GENOMIC DNA]</scope>
    <source>
        <strain evidence="4 5">ATCC 31673</strain>
    </source>
</reference>
<dbReference type="RefSeq" id="WP_018382137.1">
    <property type="nucleotide sequence ID" value="NZ_LLZU01000035.1"/>
</dbReference>
<evidence type="ECO:0000259" key="3">
    <source>
        <dbReference type="Pfam" id="PF05448"/>
    </source>
</evidence>
<dbReference type="PANTHER" id="PTHR40111">
    <property type="entry name" value="CEPHALOSPORIN-C DEACETYLASE"/>
    <property type="match status" value="1"/>
</dbReference>
<feature type="active site" description="Charge relay system" evidence="1">
    <location>
        <position position="268"/>
    </location>
</feature>
<dbReference type="EMBL" id="LLZU01000035">
    <property type="protein sequence ID" value="KRV47839.1"/>
    <property type="molecule type" value="Genomic_DNA"/>
</dbReference>
<gene>
    <name evidence="4" type="ORF">AQ490_05620</name>
</gene>
<evidence type="ECO:0000256" key="1">
    <source>
        <dbReference type="PIRSR" id="PIRSR639069-1"/>
    </source>
</evidence>
<name>A0A0T6LPQ2_WENVI</name>
<organism evidence="4 5">
    <name type="scientific">Wenjunlia vitaminophila</name>
    <name type="common">Streptomyces vitaminophilus</name>
    <dbReference type="NCBI Taxonomy" id="76728"/>
    <lineage>
        <taxon>Bacteria</taxon>
        <taxon>Bacillati</taxon>
        <taxon>Actinomycetota</taxon>
        <taxon>Actinomycetes</taxon>
        <taxon>Kitasatosporales</taxon>
        <taxon>Streptomycetaceae</taxon>
        <taxon>Wenjunlia</taxon>
    </lineage>
</organism>
<feature type="domain" description="Acetyl xylan esterase" evidence="3">
    <location>
        <begin position="1"/>
        <end position="312"/>
    </location>
</feature>
<dbReference type="InterPro" id="IPR039069">
    <property type="entry name" value="CE7"/>
</dbReference>
<dbReference type="OrthoDB" id="9770528at2"/>
<dbReference type="InterPro" id="IPR029058">
    <property type="entry name" value="AB_hydrolase_fold"/>
</dbReference>
<dbReference type="AlphaFoldDB" id="A0A0T6LPQ2"/>
<comment type="caution">
    <text evidence="4">The sequence shown here is derived from an EMBL/GenBank/DDBJ whole genome shotgun (WGS) entry which is preliminary data.</text>
</comment>
<dbReference type="STRING" id="76728.AQ490_05620"/>
<dbReference type="GO" id="GO:0052689">
    <property type="term" value="F:carboxylic ester hydrolase activity"/>
    <property type="evidence" value="ECO:0007669"/>
    <property type="project" value="TreeGrafter"/>
</dbReference>
<accession>A0A0T6LPQ2</accession>
<dbReference type="Gene3D" id="3.40.50.1820">
    <property type="entry name" value="alpha/beta hydrolase"/>
    <property type="match status" value="1"/>
</dbReference>
<protein>
    <submittedName>
        <fullName evidence="4">Acetyl xylan esterase</fullName>
    </submittedName>
</protein>
<dbReference type="InterPro" id="IPR008391">
    <property type="entry name" value="AXE1_dom"/>
</dbReference>
<proteinExistence type="predicted"/>
<sequence>MALFDLPADQLRNYRSGTAEPPDFDAFWDKTLTETRAHPLAVTFEPVDTPLTGVRVWDVTFAGYGGHPVKGWFTAPADATGPLPVVVQYPGYNGGRGLPHSWGLWPLAGYAHLAVDVRGQGGGDTPDPVGSAPSTAGFMTRGVEHQDTYFYRRVHADAVRAVEAARSHPLADPTRTVAVGGSQGGGITLAVGALVPDLAAVAVDVPFLCHFERAVTITDANPYGEIGRYLTVHRGAEGTVLRTLGYVDGVFFAARGRAPALFSVGLMDDVCPPSTVYAAYNAYAGEKRIEVYPFNRHEGGGAHHEAVRLRWVGEVLGRG</sequence>
<feature type="binding site" evidence="2">
    <location>
        <position position="92"/>
    </location>
    <ligand>
        <name>substrate</name>
    </ligand>
</feature>
<feature type="active site" description="Charge relay system" evidence="1">
    <location>
        <position position="297"/>
    </location>
</feature>
<dbReference type="SUPFAM" id="SSF53474">
    <property type="entry name" value="alpha/beta-Hydrolases"/>
    <property type="match status" value="1"/>
</dbReference>
<dbReference type="eggNOG" id="COG3458">
    <property type="taxonomic scope" value="Bacteria"/>
</dbReference>
<feature type="active site" description="Nucleophile" evidence="1">
    <location>
        <position position="182"/>
    </location>
</feature>
<evidence type="ECO:0000313" key="5">
    <source>
        <dbReference type="Proteomes" id="UP000050867"/>
    </source>
</evidence>
<evidence type="ECO:0000256" key="2">
    <source>
        <dbReference type="PIRSR" id="PIRSR639069-2"/>
    </source>
</evidence>
<dbReference type="Proteomes" id="UP000050867">
    <property type="component" value="Unassembled WGS sequence"/>
</dbReference>
<dbReference type="GO" id="GO:0005976">
    <property type="term" value="P:polysaccharide metabolic process"/>
    <property type="evidence" value="ECO:0007669"/>
    <property type="project" value="TreeGrafter"/>
</dbReference>